<reference evidence="1 2" key="1">
    <citation type="submission" date="2015-11" db="EMBL/GenBank/DDBJ databases">
        <title>Expanding the genomic diversity of Burkholderia species for the development of highly accurate diagnostics.</title>
        <authorList>
            <person name="Sahl J."/>
            <person name="Keim P."/>
            <person name="Wagner D."/>
        </authorList>
    </citation>
    <scope>NUCLEOTIDE SEQUENCE [LARGE SCALE GENOMIC DNA]</scope>
    <source>
        <strain evidence="1 2">MSMB2167WGS</strain>
    </source>
</reference>
<dbReference type="RefSeq" id="WP_060323882.1">
    <property type="nucleotide sequence ID" value="NZ_JAXKSK010000005.1"/>
</dbReference>
<proteinExistence type="predicted"/>
<evidence type="ECO:0000313" key="1">
    <source>
        <dbReference type="EMBL" id="KWE07099.1"/>
    </source>
</evidence>
<protein>
    <submittedName>
        <fullName evidence="1">Uncharacterized protein</fullName>
    </submittedName>
</protein>
<comment type="caution">
    <text evidence="1">The sequence shown here is derived from an EMBL/GenBank/DDBJ whole genome shotgun (WGS) entry which is preliminary data.</text>
</comment>
<evidence type="ECO:0000313" key="2">
    <source>
        <dbReference type="Proteomes" id="UP000062998"/>
    </source>
</evidence>
<sequence length="289" mass="32103">MTLSALADMSLDTLCHSCRSPVTLTPGEIFTCASCSKSQIAIEGWQIQPEFKLCPRLRRHAGIMVWNPLNDEQKSLLADTGVTFLAPPSDFPAFVDATVFEQHTEPAVCFDGCAWGAGHYHLAGWPEDPSSKFYLIYPVYKMTTQDVLFHGTTPGCANQIKLDGKLLPPGATGQKTQGFVSEKDIRYVGIDKSSADHHDRGALIELEYDGWVLRTHLGLLTQPLHHLHARLPPSVAAIQFHEHGRAIAFRPDALVTPKDSANNRRLWARIAPPPPKEGFLAKVRRFFDR</sequence>
<gene>
    <name evidence="1" type="ORF">WL73_09960</name>
</gene>
<dbReference type="AlphaFoldDB" id="A0A107EBE5"/>
<name>A0A107EBE5_9BURK</name>
<dbReference type="Proteomes" id="UP000062998">
    <property type="component" value="Unassembled WGS sequence"/>
</dbReference>
<organism evidence="1 2">
    <name type="scientific">Burkholderia ubonensis</name>
    <dbReference type="NCBI Taxonomy" id="101571"/>
    <lineage>
        <taxon>Bacteria</taxon>
        <taxon>Pseudomonadati</taxon>
        <taxon>Pseudomonadota</taxon>
        <taxon>Betaproteobacteria</taxon>
        <taxon>Burkholderiales</taxon>
        <taxon>Burkholderiaceae</taxon>
        <taxon>Burkholderia</taxon>
        <taxon>Burkholderia cepacia complex</taxon>
    </lineage>
</organism>
<accession>A0A107EBE5</accession>
<dbReference type="EMBL" id="LPIX01000035">
    <property type="protein sequence ID" value="KWE07099.1"/>
    <property type="molecule type" value="Genomic_DNA"/>
</dbReference>